<name>X0TR11_9ZZZZ</name>
<evidence type="ECO:0000313" key="1">
    <source>
        <dbReference type="EMBL" id="GAF95973.1"/>
    </source>
</evidence>
<organism evidence="1">
    <name type="scientific">marine sediment metagenome</name>
    <dbReference type="NCBI Taxonomy" id="412755"/>
    <lineage>
        <taxon>unclassified sequences</taxon>
        <taxon>metagenomes</taxon>
        <taxon>ecological metagenomes</taxon>
    </lineage>
</organism>
<proteinExistence type="predicted"/>
<dbReference type="EMBL" id="BARS01018573">
    <property type="protein sequence ID" value="GAF95973.1"/>
    <property type="molecule type" value="Genomic_DNA"/>
</dbReference>
<dbReference type="AlphaFoldDB" id="X0TR11"/>
<accession>X0TR11</accession>
<comment type="caution">
    <text evidence="1">The sequence shown here is derived from an EMBL/GenBank/DDBJ whole genome shotgun (WGS) entry which is preliminary data.</text>
</comment>
<gene>
    <name evidence="1" type="ORF">S01H1_30210</name>
</gene>
<reference evidence="1" key="1">
    <citation type="journal article" date="2014" name="Front. Microbiol.">
        <title>High frequency of phylogenetically diverse reductive dehalogenase-homologous genes in deep subseafloor sedimentary metagenomes.</title>
        <authorList>
            <person name="Kawai M."/>
            <person name="Futagami T."/>
            <person name="Toyoda A."/>
            <person name="Takaki Y."/>
            <person name="Nishi S."/>
            <person name="Hori S."/>
            <person name="Arai W."/>
            <person name="Tsubouchi T."/>
            <person name="Morono Y."/>
            <person name="Uchiyama I."/>
            <person name="Ito T."/>
            <person name="Fujiyama A."/>
            <person name="Inagaki F."/>
            <person name="Takami H."/>
        </authorList>
    </citation>
    <scope>NUCLEOTIDE SEQUENCE</scope>
    <source>
        <strain evidence="1">Expedition CK06-06</strain>
    </source>
</reference>
<feature type="non-terminal residue" evidence="1">
    <location>
        <position position="86"/>
    </location>
</feature>
<sequence length="86" mass="9716">MAQTFTDYPKAAVENAKRALKFREDTDNKNGCGTPVGWARANQLAKREPISLDTVKRMAQFNRHRQNKDVPYEEGCGGLMWDAWGG</sequence>
<protein>
    <submittedName>
        <fullName evidence="1">Uncharacterized protein</fullName>
    </submittedName>
</protein>